<sequence>MNREANSSKLTPGNGRTRINGDSIFQHGQEEEGERPMETDNVGQECHNVSNKRHIAQQNDKKVVSNSNPQNAGKSTSTEQKSYIDRTILNEFDPVQPDYRDHDHHGHHGNHNQHVQHGHPGNNDPHGQFGNQGQQSMAMKQMQRAAEASKQMLYGVYGNVVSILEEYEARTQKMKAERSKIELPDQSRKTVEDVQSIVQTQLLLFETQQRACPKDVSASVNKELRKKTIHWAAVREEHKMEVSDTDKYICQLYEVLVKGKTKHEILDKPRDPVSPETIRDNLQHILKGKHDASEIDKQFKKDDTKKAVSPQTRRSEQAFVTLQLGATRMSQTMPELVEVLDEDLKEFGADGPETTSELR</sequence>
<protein>
    <submittedName>
        <fullName evidence="2">Uncharacterized protein</fullName>
    </submittedName>
</protein>
<feature type="compositionally biased region" description="Polar residues" evidence="1">
    <location>
        <begin position="64"/>
        <end position="81"/>
    </location>
</feature>
<keyword evidence="3" id="KW-1185">Reference proteome</keyword>
<dbReference type="Proteomes" id="UP000828390">
    <property type="component" value="Unassembled WGS sequence"/>
</dbReference>
<feature type="compositionally biased region" description="Basic and acidic residues" evidence="1">
    <location>
        <begin position="295"/>
        <end position="306"/>
    </location>
</feature>
<organism evidence="2 3">
    <name type="scientific">Dreissena polymorpha</name>
    <name type="common">Zebra mussel</name>
    <name type="synonym">Mytilus polymorpha</name>
    <dbReference type="NCBI Taxonomy" id="45954"/>
    <lineage>
        <taxon>Eukaryota</taxon>
        <taxon>Metazoa</taxon>
        <taxon>Spiralia</taxon>
        <taxon>Lophotrochozoa</taxon>
        <taxon>Mollusca</taxon>
        <taxon>Bivalvia</taxon>
        <taxon>Autobranchia</taxon>
        <taxon>Heteroconchia</taxon>
        <taxon>Euheterodonta</taxon>
        <taxon>Imparidentia</taxon>
        <taxon>Neoheterodontei</taxon>
        <taxon>Myida</taxon>
        <taxon>Dreissenoidea</taxon>
        <taxon>Dreissenidae</taxon>
        <taxon>Dreissena</taxon>
    </lineage>
</organism>
<proteinExistence type="predicted"/>
<gene>
    <name evidence="2" type="ORF">DPMN_161452</name>
</gene>
<accession>A0A9D4ISM2</accession>
<dbReference type="AlphaFoldDB" id="A0A9D4ISM2"/>
<evidence type="ECO:0000313" key="3">
    <source>
        <dbReference type="Proteomes" id="UP000828390"/>
    </source>
</evidence>
<evidence type="ECO:0000256" key="1">
    <source>
        <dbReference type="SAM" id="MobiDB-lite"/>
    </source>
</evidence>
<feature type="compositionally biased region" description="Basic residues" evidence="1">
    <location>
        <begin position="105"/>
        <end position="117"/>
    </location>
</feature>
<reference evidence="2" key="2">
    <citation type="submission" date="2020-11" db="EMBL/GenBank/DDBJ databases">
        <authorList>
            <person name="McCartney M.A."/>
            <person name="Auch B."/>
            <person name="Kono T."/>
            <person name="Mallez S."/>
            <person name="Becker A."/>
            <person name="Gohl D.M."/>
            <person name="Silverstein K.A.T."/>
            <person name="Koren S."/>
            <person name="Bechman K.B."/>
            <person name="Herman A."/>
            <person name="Abrahante J.E."/>
            <person name="Garbe J."/>
        </authorList>
    </citation>
    <scope>NUCLEOTIDE SEQUENCE</scope>
    <source>
        <strain evidence="2">Duluth1</strain>
        <tissue evidence="2">Whole animal</tissue>
    </source>
</reference>
<name>A0A9D4ISM2_DREPO</name>
<comment type="caution">
    <text evidence="2">The sequence shown here is derived from an EMBL/GenBank/DDBJ whole genome shotgun (WGS) entry which is preliminary data.</text>
</comment>
<feature type="region of interest" description="Disordered" evidence="1">
    <location>
        <begin position="94"/>
        <end position="141"/>
    </location>
</feature>
<reference evidence="2" key="1">
    <citation type="journal article" date="2019" name="bioRxiv">
        <title>The Genome of the Zebra Mussel, Dreissena polymorpha: A Resource for Invasive Species Research.</title>
        <authorList>
            <person name="McCartney M.A."/>
            <person name="Auch B."/>
            <person name="Kono T."/>
            <person name="Mallez S."/>
            <person name="Zhang Y."/>
            <person name="Obille A."/>
            <person name="Becker A."/>
            <person name="Abrahante J.E."/>
            <person name="Garbe J."/>
            <person name="Badalamenti J.P."/>
            <person name="Herman A."/>
            <person name="Mangelson H."/>
            <person name="Liachko I."/>
            <person name="Sullivan S."/>
            <person name="Sone E.D."/>
            <person name="Koren S."/>
            <person name="Silverstein K.A.T."/>
            <person name="Beckman K.B."/>
            <person name="Gohl D.M."/>
        </authorList>
    </citation>
    <scope>NUCLEOTIDE SEQUENCE</scope>
    <source>
        <strain evidence="2">Duluth1</strain>
        <tissue evidence="2">Whole animal</tissue>
    </source>
</reference>
<feature type="compositionally biased region" description="Polar residues" evidence="1">
    <location>
        <begin position="129"/>
        <end position="138"/>
    </location>
</feature>
<dbReference type="OrthoDB" id="5988260at2759"/>
<feature type="compositionally biased region" description="Basic and acidic residues" evidence="1">
    <location>
        <begin position="28"/>
        <end position="38"/>
    </location>
</feature>
<feature type="compositionally biased region" description="Polar residues" evidence="1">
    <location>
        <begin position="1"/>
        <end position="11"/>
    </location>
</feature>
<dbReference type="EMBL" id="JAIWYP010000008">
    <property type="protein sequence ID" value="KAH3783514.1"/>
    <property type="molecule type" value="Genomic_DNA"/>
</dbReference>
<feature type="region of interest" description="Disordered" evidence="1">
    <location>
        <begin position="295"/>
        <end position="314"/>
    </location>
</feature>
<evidence type="ECO:0000313" key="2">
    <source>
        <dbReference type="EMBL" id="KAH3783514.1"/>
    </source>
</evidence>
<feature type="region of interest" description="Disordered" evidence="1">
    <location>
        <begin position="1"/>
        <end position="82"/>
    </location>
</feature>